<accession>A0A2D1U0N4</accession>
<dbReference type="GO" id="GO:0005886">
    <property type="term" value="C:plasma membrane"/>
    <property type="evidence" value="ECO:0007669"/>
    <property type="project" value="UniProtKB-SubCell"/>
</dbReference>
<feature type="transmembrane region" description="Helical" evidence="6">
    <location>
        <begin position="312"/>
        <end position="341"/>
    </location>
</feature>
<evidence type="ECO:0000259" key="8">
    <source>
        <dbReference type="Pfam" id="PF12704"/>
    </source>
</evidence>
<organism evidence="9 10">
    <name type="scientific">Pedobacter ginsengisoli</name>
    <dbReference type="NCBI Taxonomy" id="363852"/>
    <lineage>
        <taxon>Bacteria</taxon>
        <taxon>Pseudomonadati</taxon>
        <taxon>Bacteroidota</taxon>
        <taxon>Sphingobacteriia</taxon>
        <taxon>Sphingobacteriales</taxon>
        <taxon>Sphingobacteriaceae</taxon>
        <taxon>Pedobacter</taxon>
    </lineage>
</organism>
<feature type="transmembrane region" description="Helical" evidence="6">
    <location>
        <begin position="485"/>
        <end position="508"/>
    </location>
</feature>
<evidence type="ECO:0000256" key="6">
    <source>
        <dbReference type="SAM" id="Phobius"/>
    </source>
</evidence>
<evidence type="ECO:0000256" key="5">
    <source>
        <dbReference type="ARBA" id="ARBA00023136"/>
    </source>
</evidence>
<reference evidence="9 10" key="1">
    <citation type="submission" date="2017-10" db="EMBL/GenBank/DDBJ databases">
        <title>Whole genome of Pedobacter ginsengisoli T01R-27 isolated from tomato rhizosphere.</title>
        <authorList>
            <person name="Weon H.-Y."/>
            <person name="Lee S.A."/>
            <person name="Sang M.K."/>
            <person name="Song J."/>
        </authorList>
    </citation>
    <scope>NUCLEOTIDE SEQUENCE [LARGE SCALE GENOMIC DNA]</scope>
    <source>
        <strain evidence="9 10">T01R-27</strain>
    </source>
</reference>
<feature type="domain" description="ABC3 transporter permease C-terminal" evidence="7">
    <location>
        <begin position="726"/>
        <end position="840"/>
    </location>
</feature>
<dbReference type="AlphaFoldDB" id="A0A2D1U0N4"/>
<keyword evidence="3 6" id="KW-0812">Transmembrane</keyword>
<keyword evidence="10" id="KW-1185">Reference proteome</keyword>
<proteinExistence type="predicted"/>
<dbReference type="Pfam" id="PF12704">
    <property type="entry name" value="MacB_PCD"/>
    <property type="match status" value="1"/>
</dbReference>
<feature type="domain" description="MacB-like periplasmic core" evidence="8">
    <location>
        <begin position="33"/>
        <end position="207"/>
    </location>
</feature>
<feature type="transmembrane region" description="Helical" evidence="6">
    <location>
        <begin position="722"/>
        <end position="746"/>
    </location>
</feature>
<evidence type="ECO:0000256" key="4">
    <source>
        <dbReference type="ARBA" id="ARBA00022989"/>
    </source>
</evidence>
<gene>
    <name evidence="9" type="ORF">CPT03_01180</name>
</gene>
<evidence type="ECO:0000256" key="2">
    <source>
        <dbReference type="ARBA" id="ARBA00022475"/>
    </source>
</evidence>
<protein>
    <submittedName>
        <fullName evidence="9">ABC transporter permease</fullName>
    </submittedName>
</protein>
<feature type="transmembrane region" description="Helical" evidence="6">
    <location>
        <begin position="270"/>
        <end position="291"/>
    </location>
</feature>
<keyword evidence="4 6" id="KW-1133">Transmembrane helix</keyword>
<sequence>MQQNNPVLKRSVNIGWLFKMAWRDARRNKSRLFLFVSSIILGIAALVAVYSFRDNMQRDIDDQAKTLTGADLVIHARKPVSAKTQAVLDTLGNEKASERSFASMIYFLKNEGSRLVQVRALEGNYPFYGTIETTPANAATTFQQDRRALVDKTVMLQFNAKPGDSIKIGSVHFLIAGVLDKAPGQTGISATVAPVVYIPLKYLEQTGLTKIGSRIQYKYYYRYNKPSAVAGQVKKIQHLLDKENLDTETVESKKESTGKSFRDVSRFLELSGFIALLLGCIGVGSAIHVYIREKLNSIATLRCLGLKAWEAFLIYLIQIVFIGFIGAVLGAALGTIIQFALPLVLKDFIPVQLTIQISWLAIGQGVLLGLIISVLFALPSLLSVRIISPLNAIRHSFEKSTDPKDPLKWIVYLLILLFVLAFTRFQMSSWMQAAVFTGSISIAFLLLFGLSRVLMWTVKRLIPSSSSYLWRQGFANLYRPNNQTLMLTISIGLSTAFICTLFFVQGILIKRVTISSAANQANMILFDIQNEQKEAIATLTRDFKLPVMNQVPVITVRIEKINGKTALQDTAGDSRRAFQGELRVTFQDTLTSAEKVIKGVWQGKAKPEEKVYVSLEEGYARNIHVGVGDSIVFNVQGLLVPTIVGSLREVNWARMQTNFRVVFPTGVLEDAPQFHVLMTRITSNNVSANYQSAVVRKFPNVSVIDLGLILKTLDELLSKISFVIQFMAAFSMATGWIVLISAVLTSRGQRLRESVLLRTLGASRKQILAITTIEYLFLGAFSAGAGIILALAGSWLLAVFSFDTSFTPSLLPVLLLFVLICFLVVLTGVLSSRKVLNTPPLAVLNA</sequence>
<feature type="transmembrane region" description="Helical" evidence="6">
    <location>
        <begin position="361"/>
        <end position="388"/>
    </location>
</feature>
<keyword evidence="5 6" id="KW-0472">Membrane</keyword>
<comment type="subcellular location">
    <subcellularLocation>
        <location evidence="1">Cell membrane</location>
        <topology evidence="1">Multi-pass membrane protein</topology>
    </subcellularLocation>
</comment>
<evidence type="ECO:0000313" key="9">
    <source>
        <dbReference type="EMBL" id="ATP55173.1"/>
    </source>
</evidence>
<feature type="transmembrane region" description="Helical" evidence="6">
    <location>
        <begin position="767"/>
        <end position="798"/>
    </location>
</feature>
<evidence type="ECO:0000256" key="1">
    <source>
        <dbReference type="ARBA" id="ARBA00004651"/>
    </source>
</evidence>
<dbReference type="InterPro" id="IPR003838">
    <property type="entry name" value="ABC3_permease_C"/>
</dbReference>
<dbReference type="InterPro" id="IPR038766">
    <property type="entry name" value="Membrane_comp_ABC_pdt"/>
</dbReference>
<evidence type="ECO:0000259" key="7">
    <source>
        <dbReference type="Pfam" id="PF02687"/>
    </source>
</evidence>
<dbReference type="KEGG" id="pgs:CPT03_01180"/>
<name>A0A2D1U0N4_9SPHI</name>
<feature type="transmembrane region" description="Helical" evidence="6">
    <location>
        <begin position="433"/>
        <end position="455"/>
    </location>
</feature>
<dbReference type="PANTHER" id="PTHR30287">
    <property type="entry name" value="MEMBRANE COMPONENT OF PREDICTED ABC SUPERFAMILY METABOLITE UPTAKE TRANSPORTER"/>
    <property type="match status" value="1"/>
</dbReference>
<keyword evidence="2" id="KW-1003">Cell membrane</keyword>
<dbReference type="InterPro" id="IPR025857">
    <property type="entry name" value="MacB_PCD"/>
</dbReference>
<feature type="transmembrane region" description="Helical" evidence="6">
    <location>
        <begin position="810"/>
        <end position="830"/>
    </location>
</feature>
<dbReference type="Proteomes" id="UP000223749">
    <property type="component" value="Chromosome"/>
</dbReference>
<dbReference type="Pfam" id="PF02687">
    <property type="entry name" value="FtsX"/>
    <property type="match status" value="2"/>
</dbReference>
<feature type="domain" description="ABC3 transporter permease C-terminal" evidence="7">
    <location>
        <begin position="272"/>
        <end position="389"/>
    </location>
</feature>
<dbReference type="OrthoDB" id="9775544at2"/>
<feature type="transmembrane region" description="Helical" evidence="6">
    <location>
        <begin position="32"/>
        <end position="52"/>
    </location>
</feature>
<evidence type="ECO:0000256" key="3">
    <source>
        <dbReference type="ARBA" id="ARBA00022692"/>
    </source>
</evidence>
<feature type="transmembrane region" description="Helical" evidence="6">
    <location>
        <begin position="409"/>
        <end position="427"/>
    </location>
</feature>
<evidence type="ECO:0000313" key="10">
    <source>
        <dbReference type="Proteomes" id="UP000223749"/>
    </source>
</evidence>
<dbReference type="RefSeq" id="WP_099437127.1">
    <property type="nucleotide sequence ID" value="NZ_CP024091.1"/>
</dbReference>
<dbReference type="EMBL" id="CP024091">
    <property type="protein sequence ID" value="ATP55173.1"/>
    <property type="molecule type" value="Genomic_DNA"/>
</dbReference>
<dbReference type="PANTHER" id="PTHR30287:SF1">
    <property type="entry name" value="INNER MEMBRANE PROTEIN"/>
    <property type="match status" value="1"/>
</dbReference>